<dbReference type="GO" id="GO:0016811">
    <property type="term" value="F:hydrolase activity, acting on carbon-nitrogen (but not peptide) bonds, in linear amides"/>
    <property type="evidence" value="ECO:0007669"/>
    <property type="project" value="TreeGrafter"/>
</dbReference>
<gene>
    <name evidence="1" type="ORF">A2934_04150</name>
</gene>
<evidence type="ECO:0000313" key="1">
    <source>
        <dbReference type="EMBL" id="OHA05413.1"/>
    </source>
</evidence>
<sequence>MKKNIVAIFAHPDDEAFGPAGTLALLAQTHSVYIICVTNGAVGRGEIRRAANVAEIRRRELLGSAEILGVKKVFFLDFHDGSLSNNLYHRIALKIEPILKRIRPETIITFEPRGVTGHIDHVVVSFVSSYLFERMPFIKNIHYYCLLKKNQKKKNKYFIYVPPGYADTEVGKTVAIAPVFDKKIRAIKRHQSQKHDIIRILPVVARGEKKEHFLVLKKRG</sequence>
<dbReference type="Proteomes" id="UP000177982">
    <property type="component" value="Unassembled WGS sequence"/>
</dbReference>
<dbReference type="PANTHER" id="PTHR12993:SF11">
    <property type="entry name" value="N-ACETYLGLUCOSAMINYL-PHOSPHATIDYLINOSITOL DE-N-ACETYLASE"/>
    <property type="match status" value="1"/>
</dbReference>
<organism evidence="1 2">
    <name type="scientific">Candidatus Sungbacteria bacterium RIFCSPLOWO2_01_FULL_47_10</name>
    <dbReference type="NCBI Taxonomy" id="1802276"/>
    <lineage>
        <taxon>Bacteria</taxon>
        <taxon>Candidatus Sungiibacteriota</taxon>
    </lineage>
</organism>
<dbReference type="AlphaFoldDB" id="A0A1G2L163"/>
<dbReference type="SUPFAM" id="SSF102588">
    <property type="entry name" value="LmbE-like"/>
    <property type="match status" value="1"/>
</dbReference>
<dbReference type="PANTHER" id="PTHR12993">
    <property type="entry name" value="N-ACETYLGLUCOSAMINYL-PHOSPHATIDYLINOSITOL DE-N-ACETYLASE-RELATED"/>
    <property type="match status" value="1"/>
</dbReference>
<accession>A0A1G2L163</accession>
<reference evidence="1 2" key="1">
    <citation type="journal article" date="2016" name="Nat. Commun.">
        <title>Thousands of microbial genomes shed light on interconnected biogeochemical processes in an aquifer system.</title>
        <authorList>
            <person name="Anantharaman K."/>
            <person name="Brown C.T."/>
            <person name="Hug L.A."/>
            <person name="Sharon I."/>
            <person name="Castelle C.J."/>
            <person name="Probst A.J."/>
            <person name="Thomas B.C."/>
            <person name="Singh A."/>
            <person name="Wilkins M.J."/>
            <person name="Karaoz U."/>
            <person name="Brodie E.L."/>
            <person name="Williams K.H."/>
            <person name="Hubbard S.S."/>
            <person name="Banfield J.F."/>
        </authorList>
    </citation>
    <scope>NUCLEOTIDE SEQUENCE [LARGE SCALE GENOMIC DNA]</scope>
</reference>
<dbReference type="EMBL" id="MHQO01000051">
    <property type="protein sequence ID" value="OHA05413.1"/>
    <property type="molecule type" value="Genomic_DNA"/>
</dbReference>
<dbReference type="InterPro" id="IPR024078">
    <property type="entry name" value="LmbE-like_dom_sf"/>
</dbReference>
<name>A0A1G2L163_9BACT</name>
<protein>
    <recommendedName>
        <fullName evidence="3">GlcNAc-PI de-N-acetylase</fullName>
    </recommendedName>
</protein>
<dbReference type="Gene3D" id="3.40.50.10320">
    <property type="entry name" value="LmbE-like"/>
    <property type="match status" value="1"/>
</dbReference>
<proteinExistence type="predicted"/>
<dbReference type="Pfam" id="PF02585">
    <property type="entry name" value="PIG-L"/>
    <property type="match status" value="1"/>
</dbReference>
<comment type="caution">
    <text evidence="1">The sequence shown here is derived from an EMBL/GenBank/DDBJ whole genome shotgun (WGS) entry which is preliminary data.</text>
</comment>
<evidence type="ECO:0008006" key="3">
    <source>
        <dbReference type="Google" id="ProtNLM"/>
    </source>
</evidence>
<evidence type="ECO:0000313" key="2">
    <source>
        <dbReference type="Proteomes" id="UP000177982"/>
    </source>
</evidence>
<dbReference type="InterPro" id="IPR003737">
    <property type="entry name" value="GlcNAc_PI_deacetylase-related"/>
</dbReference>